<proteinExistence type="predicted"/>
<dbReference type="SUPFAM" id="SSF49373">
    <property type="entry name" value="Invasin/intimin cell-adhesion fragments"/>
    <property type="match status" value="1"/>
</dbReference>
<gene>
    <name evidence="1" type="ORF">FC057_24135</name>
</gene>
<dbReference type="EMBL" id="SYVV01000064">
    <property type="protein sequence ID" value="TKG26879.1"/>
    <property type="molecule type" value="Genomic_DNA"/>
</dbReference>
<comment type="caution">
    <text evidence="1">The sequence shown here is derived from an EMBL/GenBank/DDBJ whole genome shotgun (WGS) entry which is preliminary data.</text>
</comment>
<evidence type="ECO:0008006" key="3">
    <source>
        <dbReference type="Google" id="ProtNLM"/>
    </source>
</evidence>
<dbReference type="AlphaFoldDB" id="A0AB38NJN0"/>
<accession>A0AB38NJN0</accession>
<sequence length="109" mass="11537">MATATYSDNTSYDVSDSLTWTSNELSTATMTPTGWLSGVAVGSTTVTTAEDGGITTHTIDVNVFTCRVTGSSCLESFDTGSRKMFINSPSKIFLNSLGGENIGFTKKRS</sequence>
<organism evidence="1 2">
    <name type="scientific">Vibrio tasmaniensis</name>
    <dbReference type="NCBI Taxonomy" id="212663"/>
    <lineage>
        <taxon>Bacteria</taxon>
        <taxon>Pseudomonadati</taxon>
        <taxon>Pseudomonadota</taxon>
        <taxon>Gammaproteobacteria</taxon>
        <taxon>Vibrionales</taxon>
        <taxon>Vibrionaceae</taxon>
        <taxon>Vibrio</taxon>
    </lineage>
</organism>
<reference evidence="1 2" key="1">
    <citation type="submission" date="2019-04" db="EMBL/GenBank/DDBJ databases">
        <title>A reverse ecology approach based on a biological definition of microbial populations.</title>
        <authorList>
            <person name="Arevalo P."/>
            <person name="Vaninsberghe D."/>
            <person name="Elsherbini J."/>
            <person name="Gore J."/>
            <person name="Polz M."/>
        </authorList>
    </citation>
    <scope>NUCLEOTIDE SEQUENCE [LARGE SCALE GENOMIC DNA]</scope>
    <source>
        <strain evidence="1 2">10N.222.45.A8</strain>
    </source>
</reference>
<protein>
    <recommendedName>
        <fullName evidence="3">BIG2 domain-containing protein</fullName>
    </recommendedName>
</protein>
<dbReference type="Proteomes" id="UP000308018">
    <property type="component" value="Unassembled WGS sequence"/>
</dbReference>
<name>A0AB38NJN0_9VIBR</name>
<evidence type="ECO:0000313" key="1">
    <source>
        <dbReference type="EMBL" id="TKG26879.1"/>
    </source>
</evidence>
<evidence type="ECO:0000313" key="2">
    <source>
        <dbReference type="Proteomes" id="UP000308018"/>
    </source>
</evidence>
<dbReference type="Gene3D" id="2.60.40.1080">
    <property type="match status" value="1"/>
</dbReference>
<dbReference type="InterPro" id="IPR008964">
    <property type="entry name" value="Invasin/intimin_cell_adhesion"/>
</dbReference>